<gene>
    <name evidence="1" type="ORF">CPT_Moon61</name>
</gene>
<keyword evidence="1" id="KW-0378">Hydrolase</keyword>
<keyword evidence="1" id="KW-0645">Protease</keyword>
<protein>
    <submittedName>
        <fullName evidence="1">Prohead core protein protease</fullName>
    </submittedName>
</protein>
<keyword evidence="2" id="KW-1185">Reference proteome</keyword>
<organism evidence="1 2">
    <name type="scientific">Citrobacter phage Moon</name>
    <dbReference type="NCBI Taxonomy" id="1540095"/>
    <lineage>
        <taxon>Viruses</taxon>
        <taxon>Duplodnaviria</taxon>
        <taxon>Heunggongvirae</taxon>
        <taxon>Uroviricota</taxon>
        <taxon>Caudoviricetes</taxon>
        <taxon>Pantevenvirales</taxon>
        <taxon>Straboviridae</taxon>
        <taxon>Tevenvirinae</taxon>
        <taxon>Moonvirus</taxon>
        <taxon>Moonvirus moon</taxon>
    </lineage>
</organism>
<evidence type="ECO:0000313" key="1">
    <source>
        <dbReference type="EMBL" id="AIX12032.1"/>
    </source>
</evidence>
<name>A0A0A0YQQ4_9CAUD</name>
<evidence type="ECO:0000313" key="2">
    <source>
        <dbReference type="Proteomes" id="UP000030323"/>
    </source>
</evidence>
<dbReference type="GeneID" id="24721660"/>
<dbReference type="GO" id="GO:0008233">
    <property type="term" value="F:peptidase activity"/>
    <property type="evidence" value="ECO:0007669"/>
    <property type="project" value="UniProtKB-KW"/>
</dbReference>
<dbReference type="EMBL" id="KM236240">
    <property type="protein sequence ID" value="AIX12032.1"/>
    <property type="molecule type" value="Genomic_DNA"/>
</dbReference>
<dbReference type="KEGG" id="vg:24721660"/>
<sequence length="62" mass="6988">MVEAVISKAGVVSRNGTVYSAEALERAIDYTKIHNGKTEMMRRFKMSYDKAKAEGTITYKKI</sequence>
<dbReference type="InterPro" id="IPR035136">
    <property type="entry name" value="DUF5486"/>
</dbReference>
<reference evidence="1 2" key="1">
    <citation type="journal article" date="2015" name="Genome Announc.">
        <title>Complete Genome Sequence of Citrobacter freundii Myophage Moon.</title>
        <authorList>
            <person name="Edwards G.B."/>
            <person name="Luna A.J."/>
            <person name="Hernandez A.C."/>
            <person name="Kuty Everett G.F."/>
        </authorList>
    </citation>
    <scope>NUCLEOTIDE SEQUENCE [LARGE SCALE GENOMIC DNA]</scope>
</reference>
<proteinExistence type="predicted"/>
<dbReference type="Proteomes" id="UP000030323">
    <property type="component" value="Segment"/>
</dbReference>
<dbReference type="GO" id="GO:0006508">
    <property type="term" value="P:proteolysis"/>
    <property type="evidence" value="ECO:0007669"/>
    <property type="project" value="UniProtKB-KW"/>
</dbReference>
<dbReference type="RefSeq" id="YP_009146494.1">
    <property type="nucleotide sequence ID" value="NC_027331.1"/>
</dbReference>
<dbReference type="Pfam" id="PF17588">
    <property type="entry name" value="DUF5486"/>
    <property type="match status" value="1"/>
</dbReference>
<accession>A0A0A0YQQ4</accession>